<dbReference type="Proteomes" id="UP000005741">
    <property type="component" value="Chromosome"/>
</dbReference>
<feature type="domain" description="YCII-related" evidence="1">
    <location>
        <begin position="1"/>
        <end position="81"/>
    </location>
</feature>
<accession>H1Z358</accession>
<dbReference type="Gene3D" id="3.30.70.1060">
    <property type="entry name" value="Dimeric alpha+beta barrel"/>
    <property type="match status" value="1"/>
</dbReference>
<evidence type="ECO:0000313" key="3">
    <source>
        <dbReference type="Proteomes" id="UP000005741"/>
    </source>
</evidence>
<reference evidence="2 3" key="1">
    <citation type="submission" date="2011-10" db="EMBL/GenBank/DDBJ databases">
        <title>The Improved High-Quality Draft genome of Methanoplanus limicola DSM 2279.</title>
        <authorList>
            <consortium name="US DOE Joint Genome Institute (JGI-PGF)"/>
            <person name="Lucas S."/>
            <person name="Copeland A."/>
            <person name="Lapidus A."/>
            <person name="Glavina del Rio T."/>
            <person name="Dalin E."/>
            <person name="Tice H."/>
            <person name="Bruce D."/>
            <person name="Goodwin L."/>
            <person name="Pitluck S."/>
            <person name="Peters L."/>
            <person name="Mikhailova N."/>
            <person name="Lu M."/>
            <person name="Kyrpides N."/>
            <person name="Mavromatis K."/>
            <person name="Ivanova N."/>
            <person name="Markowitz V."/>
            <person name="Cheng J.-F."/>
            <person name="Hugenholtz P."/>
            <person name="Woyke T."/>
            <person name="Wu D."/>
            <person name="Wirth R."/>
            <person name="Brambilla E.-M."/>
            <person name="Klenk H.-P."/>
            <person name="Eisen J.A."/>
        </authorList>
    </citation>
    <scope>NUCLEOTIDE SEQUENCE [LARGE SCALE GENOMIC DNA]</scope>
    <source>
        <strain evidence="2 3">DSM 2279</strain>
    </source>
</reference>
<dbReference type="Pfam" id="PF03795">
    <property type="entry name" value="YCII"/>
    <property type="match status" value="1"/>
</dbReference>
<gene>
    <name evidence="2" type="ORF">Metlim_1495</name>
</gene>
<dbReference type="SUPFAM" id="SSF54909">
    <property type="entry name" value="Dimeric alpha+beta barrel"/>
    <property type="match status" value="1"/>
</dbReference>
<dbReference type="RefSeq" id="WP_004077353.1">
    <property type="nucleotide sequence ID" value="NZ_CM001436.1"/>
</dbReference>
<name>H1Z358_9EURY</name>
<dbReference type="PANTHER" id="PTHR37828:SF1">
    <property type="entry name" value="YCII-RELATED DOMAIN-CONTAINING PROTEIN"/>
    <property type="match status" value="1"/>
</dbReference>
<organism evidence="2 3">
    <name type="scientific">Methanoplanus limicola DSM 2279</name>
    <dbReference type="NCBI Taxonomy" id="937775"/>
    <lineage>
        <taxon>Archaea</taxon>
        <taxon>Methanobacteriati</taxon>
        <taxon>Methanobacteriota</taxon>
        <taxon>Stenosarchaea group</taxon>
        <taxon>Methanomicrobia</taxon>
        <taxon>Methanomicrobiales</taxon>
        <taxon>Methanomicrobiaceae</taxon>
        <taxon>Methanoplanus</taxon>
    </lineage>
</organism>
<evidence type="ECO:0000259" key="1">
    <source>
        <dbReference type="Pfam" id="PF03795"/>
    </source>
</evidence>
<dbReference type="PANTHER" id="PTHR37828">
    <property type="entry name" value="GSR2449 PROTEIN"/>
    <property type="match status" value="1"/>
</dbReference>
<sequence>MFVVLLKYITETEMIDNYLPAHRDYLTEQYQNGNFIISGRQIPRTGGIIFANVCSRDELEGIIEKDPFKINNIADYEFIEFEPTMSCEELEWIL</sequence>
<proteinExistence type="predicted"/>
<dbReference type="AlphaFoldDB" id="H1Z358"/>
<dbReference type="InterPro" id="IPR011008">
    <property type="entry name" value="Dimeric_a/b-barrel"/>
</dbReference>
<dbReference type="InParanoid" id="H1Z358"/>
<dbReference type="HOGENOM" id="CLU_110355_6_1_2"/>
<evidence type="ECO:0000313" key="2">
    <source>
        <dbReference type="EMBL" id="EHQ35598.1"/>
    </source>
</evidence>
<keyword evidence="3" id="KW-1185">Reference proteome</keyword>
<dbReference type="EMBL" id="CM001436">
    <property type="protein sequence ID" value="EHQ35598.1"/>
    <property type="molecule type" value="Genomic_DNA"/>
</dbReference>
<dbReference type="InterPro" id="IPR005545">
    <property type="entry name" value="YCII"/>
</dbReference>
<protein>
    <submittedName>
        <fullName evidence="2">YCII-related protein</fullName>
    </submittedName>
</protein>